<dbReference type="RefSeq" id="WP_267849196.1">
    <property type="nucleotide sequence ID" value="NZ_JAPMXC010000010.1"/>
</dbReference>
<evidence type="ECO:0008006" key="3">
    <source>
        <dbReference type="Google" id="ProtNLM"/>
    </source>
</evidence>
<reference evidence="1" key="1">
    <citation type="submission" date="2022-11" db="EMBL/GenBank/DDBJ databases">
        <title>Robbsia betulipollinis sp. nov., isolated from pollen of birch (Betula pendula).</title>
        <authorList>
            <person name="Shi H."/>
            <person name="Ambika Manirajan B."/>
            <person name="Ratering S."/>
            <person name="Geissler-Plaum R."/>
            <person name="Schnell S."/>
        </authorList>
    </citation>
    <scope>NUCLEOTIDE SEQUENCE</scope>
    <source>
        <strain evidence="1">Bb-Pol-6</strain>
    </source>
</reference>
<dbReference type="Proteomes" id="UP001082899">
    <property type="component" value="Unassembled WGS sequence"/>
</dbReference>
<sequence>MKYTWITQHNDIFNVSRMCRQLGVSRSGYCQWRVLAPSKRICENTLLDAQVAQISTSGKYGVIFSLSFYRGNSLRRGALNLNYDVFRTGIL</sequence>
<accession>A0ABT3ZSU2</accession>
<evidence type="ECO:0000313" key="2">
    <source>
        <dbReference type="Proteomes" id="UP001082899"/>
    </source>
</evidence>
<evidence type="ECO:0000313" key="1">
    <source>
        <dbReference type="EMBL" id="MCY0389295.1"/>
    </source>
</evidence>
<proteinExistence type="predicted"/>
<gene>
    <name evidence="1" type="ORF">OVY01_19290</name>
</gene>
<name>A0ABT3ZSU2_9BURK</name>
<organism evidence="1 2">
    <name type="scientific">Robbsia betulipollinis</name>
    <dbReference type="NCBI Taxonomy" id="2981849"/>
    <lineage>
        <taxon>Bacteria</taxon>
        <taxon>Pseudomonadati</taxon>
        <taxon>Pseudomonadota</taxon>
        <taxon>Betaproteobacteria</taxon>
        <taxon>Burkholderiales</taxon>
        <taxon>Burkholderiaceae</taxon>
        <taxon>Robbsia</taxon>
    </lineage>
</organism>
<dbReference type="EMBL" id="JAPMXC010000010">
    <property type="protein sequence ID" value="MCY0389295.1"/>
    <property type="molecule type" value="Genomic_DNA"/>
</dbReference>
<comment type="caution">
    <text evidence="1">The sequence shown here is derived from an EMBL/GenBank/DDBJ whole genome shotgun (WGS) entry which is preliminary data.</text>
</comment>
<protein>
    <recommendedName>
        <fullName evidence="3">Transposase</fullName>
    </recommendedName>
</protein>
<keyword evidence="2" id="KW-1185">Reference proteome</keyword>